<evidence type="ECO:0000313" key="2">
    <source>
        <dbReference type="Proteomes" id="UP000245618"/>
    </source>
</evidence>
<dbReference type="SUPFAM" id="SSF52266">
    <property type="entry name" value="SGNH hydrolase"/>
    <property type="match status" value="1"/>
</dbReference>
<reference evidence="1 2" key="1">
    <citation type="submission" date="2018-04" db="EMBL/GenBank/DDBJ databases">
        <title>Flavobacterium sp. nov., isolated from glacier ice.</title>
        <authorList>
            <person name="Liu Q."/>
            <person name="Xin Y.-H."/>
        </authorList>
    </citation>
    <scope>NUCLEOTIDE SEQUENCE [LARGE SCALE GENOMIC DNA]</scope>
    <source>
        <strain evidence="1 2">LB2P30</strain>
    </source>
</reference>
<proteinExistence type="predicted"/>
<keyword evidence="2" id="KW-1185">Reference proteome</keyword>
<dbReference type="AlphaFoldDB" id="A0A2U1JZ32"/>
<sequence length="256" mass="30365">MYFSNQNETEKFPSHGIYFIGSSRVQRGIDHQLLNKKNKGDKAYNLGISGATFIHNITLAEHLILHCNAKKLFIELSPIIYSFHPVHESLNVNRSKIMKIYNLDYIEFYLFSKLNLRSSLKKIVTPSNNISKEYGYVFGNQNNYHKTKSFLKIEDLEKNWNSDVSKYFDIISNFNKIALKHNTKIYFFLPLTFRKEKEREIVSTIYQLLPNNQKVIYTEHFINSIHDPDYLFDENHFNYKGAKIMTSYFKEMYFTD</sequence>
<accession>A0A2U1JZ32</accession>
<evidence type="ECO:0008006" key="3">
    <source>
        <dbReference type="Google" id="ProtNLM"/>
    </source>
</evidence>
<name>A0A2U1JZ32_9FLAO</name>
<protein>
    <recommendedName>
        <fullName evidence="3">GSCFA domain-containing protein</fullName>
    </recommendedName>
</protein>
<comment type="caution">
    <text evidence="1">The sequence shown here is derived from an EMBL/GenBank/DDBJ whole genome shotgun (WGS) entry which is preliminary data.</text>
</comment>
<evidence type="ECO:0000313" key="1">
    <source>
        <dbReference type="EMBL" id="PWA10209.1"/>
    </source>
</evidence>
<dbReference type="Proteomes" id="UP000245618">
    <property type="component" value="Unassembled WGS sequence"/>
</dbReference>
<dbReference type="EMBL" id="QCZH01000004">
    <property type="protein sequence ID" value="PWA10209.1"/>
    <property type="molecule type" value="Genomic_DNA"/>
</dbReference>
<gene>
    <name evidence="1" type="ORF">DB891_05800</name>
</gene>
<organism evidence="1 2">
    <name type="scientific">Flavobacterium laiguense</name>
    <dbReference type="NCBI Taxonomy" id="2169409"/>
    <lineage>
        <taxon>Bacteria</taxon>
        <taxon>Pseudomonadati</taxon>
        <taxon>Bacteroidota</taxon>
        <taxon>Flavobacteriia</taxon>
        <taxon>Flavobacteriales</taxon>
        <taxon>Flavobacteriaceae</taxon>
        <taxon>Flavobacterium</taxon>
    </lineage>
</organism>